<feature type="compositionally biased region" description="Low complexity" evidence="1">
    <location>
        <begin position="428"/>
        <end position="456"/>
    </location>
</feature>
<sequence length="587" mass="64400">MASKRRNMFQKTKTQETTENGPGPNWLGSKQQDPSRSETPGSYHADVRRAGLQLNEFRRAGASNTNSGEPGRSNMIKFATKRNTPEDADGVNENYSEPTSKKTRPQPQTQQENLTKFSVEIVQQLEFTTSASNSQISTNVTVKALNTSVKSDLTQTSGSPRPPSPRNADPVECKQEPDNPGFVDLEQCAAALEKDAAANGGNSFPGFSDLIGDDTSSDALKDLISWEITDIDPEFMDFNFDGSDSKIQPEPQQLPPQVQPQQRPNFKTEENDLKGCRVDSRAGPAQCRQPRTTRPYGPNLGELSEAELSPAAQTLKQMAEQHQHKTQLAVNFPPKSPYEFQFNNGNVEFVSSPGGAGQQGFKQGTPPCTFTADNIKQEVFSGGRGSPVGYGGIPSPQATRGLGAQFKQQYSPYGSPGAHGSPQYCTRPPQHQQQQQQQQQHQQQHQQQQQQQQPQQQQPPPRPSSGSATLLQVNQAQQLQITQTQGQQIQHWEAIKCRPMVFPTTVVAAVLPQVSMAQNLSAEMKTSNSGGVSVASQQGLYMTGNQESAGTSYCNVSQSQTVNFTQQGFRQRVPPRHQLIRTPHSVR</sequence>
<feature type="region of interest" description="Disordered" evidence="1">
    <location>
        <begin position="151"/>
        <end position="181"/>
    </location>
</feature>
<dbReference type="EMBL" id="JBFDAA010000008">
    <property type="protein sequence ID" value="KAL1130126.1"/>
    <property type="molecule type" value="Genomic_DNA"/>
</dbReference>
<dbReference type="AlphaFoldDB" id="A0ABD0YFP3"/>
<accession>A0ABD0YFP3</accession>
<feature type="compositionally biased region" description="Gly residues" evidence="1">
    <location>
        <begin position="382"/>
        <end position="392"/>
    </location>
</feature>
<feature type="compositionally biased region" description="Polar residues" evidence="1">
    <location>
        <begin position="28"/>
        <end position="40"/>
    </location>
</feature>
<name>A0ABD0YFP3_9HEMI</name>
<feature type="region of interest" description="Disordered" evidence="1">
    <location>
        <begin position="241"/>
        <end position="302"/>
    </location>
</feature>
<evidence type="ECO:0000313" key="2">
    <source>
        <dbReference type="EMBL" id="KAL1130126.1"/>
    </source>
</evidence>
<feature type="region of interest" description="Disordered" evidence="1">
    <location>
        <begin position="1"/>
        <end position="111"/>
    </location>
</feature>
<evidence type="ECO:0000313" key="3">
    <source>
        <dbReference type="Proteomes" id="UP001558652"/>
    </source>
</evidence>
<proteinExistence type="predicted"/>
<dbReference type="Pfam" id="PF20802">
    <property type="entry name" value="MAML1_3_TAD1"/>
    <property type="match status" value="1"/>
</dbReference>
<feature type="compositionally biased region" description="Basic and acidic residues" evidence="1">
    <location>
        <begin position="266"/>
        <end position="280"/>
    </location>
</feature>
<comment type="caution">
    <text evidence="2">The sequence shown here is derived from an EMBL/GenBank/DDBJ whole genome shotgun (WGS) entry which is preliminary data.</text>
</comment>
<keyword evidence="3" id="KW-1185">Reference proteome</keyword>
<dbReference type="Proteomes" id="UP001558652">
    <property type="component" value="Unassembled WGS sequence"/>
</dbReference>
<feature type="compositionally biased region" description="Polar residues" evidence="1">
    <location>
        <begin position="360"/>
        <end position="374"/>
    </location>
</feature>
<reference evidence="2 3" key="1">
    <citation type="submission" date="2024-07" db="EMBL/GenBank/DDBJ databases">
        <title>Chromosome-level genome assembly of the water stick insect Ranatra chinensis (Heteroptera: Nepidae).</title>
        <authorList>
            <person name="Liu X."/>
        </authorList>
    </citation>
    <scope>NUCLEOTIDE SEQUENCE [LARGE SCALE GENOMIC DNA]</scope>
    <source>
        <strain evidence="2">Cailab_2021Rc</strain>
        <tissue evidence="2">Muscle</tissue>
    </source>
</reference>
<organism evidence="2 3">
    <name type="scientific">Ranatra chinensis</name>
    <dbReference type="NCBI Taxonomy" id="642074"/>
    <lineage>
        <taxon>Eukaryota</taxon>
        <taxon>Metazoa</taxon>
        <taxon>Ecdysozoa</taxon>
        <taxon>Arthropoda</taxon>
        <taxon>Hexapoda</taxon>
        <taxon>Insecta</taxon>
        <taxon>Pterygota</taxon>
        <taxon>Neoptera</taxon>
        <taxon>Paraneoptera</taxon>
        <taxon>Hemiptera</taxon>
        <taxon>Heteroptera</taxon>
        <taxon>Panheteroptera</taxon>
        <taxon>Nepomorpha</taxon>
        <taxon>Nepidae</taxon>
        <taxon>Ranatrinae</taxon>
        <taxon>Ranatra</taxon>
    </lineage>
</organism>
<feature type="region of interest" description="Disordered" evidence="1">
    <location>
        <begin position="349"/>
        <end position="468"/>
    </location>
</feature>
<feature type="compositionally biased region" description="Polar residues" evidence="1">
    <location>
        <begin position="9"/>
        <end position="20"/>
    </location>
</feature>
<gene>
    <name evidence="2" type="ORF">AAG570_013064</name>
</gene>
<protein>
    <submittedName>
        <fullName evidence="2">Uncharacterized protein</fullName>
    </submittedName>
</protein>
<evidence type="ECO:0000256" key="1">
    <source>
        <dbReference type="SAM" id="MobiDB-lite"/>
    </source>
</evidence>